<feature type="domain" description="GST C-terminal" evidence="2">
    <location>
        <begin position="86"/>
        <end position="232"/>
    </location>
</feature>
<sequence>MTKGSKFDLLYFPIPGRALTSQLMLSLAGADWKNSAPEWPKEKNNMPYGRLPVLKETEQDGSEFVLSESRAIEEYLATRFGFLPTGIKNLAVSSQYVNQMFDIIEAYANFAGFKFETSLALGADIDGLNKTPDECKDRDQLYIAQNIVNLNKILADSAKYLLQKHDQILAKSESGYYFGNSITYADLSLYSIYIILKSENLAAEFDSPNYPHINKLIQLVASNSALASVINK</sequence>
<organism evidence="3 4">
    <name type="scientific">Smittium culicis</name>
    <dbReference type="NCBI Taxonomy" id="133412"/>
    <lineage>
        <taxon>Eukaryota</taxon>
        <taxon>Fungi</taxon>
        <taxon>Fungi incertae sedis</taxon>
        <taxon>Zoopagomycota</taxon>
        <taxon>Kickxellomycotina</taxon>
        <taxon>Harpellomycetes</taxon>
        <taxon>Harpellales</taxon>
        <taxon>Legeriomycetaceae</taxon>
        <taxon>Smittium</taxon>
    </lineage>
</organism>
<comment type="caution">
    <text evidence="3">The sequence shown here is derived from an EMBL/GenBank/DDBJ whole genome shotgun (WGS) entry which is preliminary data.</text>
</comment>
<dbReference type="Gene3D" id="3.40.30.10">
    <property type="entry name" value="Glutaredoxin"/>
    <property type="match status" value="1"/>
</dbReference>
<dbReference type="SUPFAM" id="SSF47616">
    <property type="entry name" value="GST C-terminal domain-like"/>
    <property type="match status" value="1"/>
</dbReference>
<dbReference type="PROSITE" id="PS50405">
    <property type="entry name" value="GST_CTER"/>
    <property type="match status" value="1"/>
</dbReference>
<dbReference type="Proteomes" id="UP000187429">
    <property type="component" value="Unassembled WGS sequence"/>
</dbReference>
<dbReference type="OrthoDB" id="414243at2759"/>
<keyword evidence="3" id="KW-0808">Transferase</keyword>
<dbReference type="InterPro" id="IPR004046">
    <property type="entry name" value="GST_C"/>
</dbReference>
<reference evidence="4" key="1">
    <citation type="submission" date="2017-01" db="EMBL/GenBank/DDBJ databases">
        <authorList>
            <person name="Wang Y."/>
            <person name="White M."/>
            <person name="Kvist S."/>
            <person name="Moncalvo J.-M."/>
        </authorList>
    </citation>
    <scope>NUCLEOTIDE SEQUENCE [LARGE SCALE GENOMIC DNA]</scope>
    <source>
        <strain evidence="4">ID-206-W2</strain>
    </source>
</reference>
<dbReference type="EMBL" id="LSSM01006708">
    <property type="protein sequence ID" value="OMJ10213.1"/>
    <property type="molecule type" value="Genomic_DNA"/>
</dbReference>
<dbReference type="PANTHER" id="PTHR11571:SF150">
    <property type="entry name" value="GLUTATHIONE S-TRANSFERASE"/>
    <property type="match status" value="1"/>
</dbReference>
<dbReference type="InterPro" id="IPR010987">
    <property type="entry name" value="Glutathione-S-Trfase_C-like"/>
</dbReference>
<dbReference type="PANTHER" id="PTHR11571">
    <property type="entry name" value="GLUTATHIONE S-TRANSFERASE"/>
    <property type="match status" value="1"/>
</dbReference>
<dbReference type="Pfam" id="PF02798">
    <property type="entry name" value="GST_N"/>
    <property type="match status" value="1"/>
</dbReference>
<keyword evidence="4" id="KW-1185">Reference proteome</keyword>
<dbReference type="Gene3D" id="1.20.1050.10">
    <property type="match status" value="1"/>
</dbReference>
<dbReference type="InterPro" id="IPR036282">
    <property type="entry name" value="Glutathione-S-Trfase_C_sf"/>
</dbReference>
<protein>
    <submittedName>
        <fullName evidence="3">Putative glutathione S-transferase 6</fullName>
    </submittedName>
</protein>
<dbReference type="PROSITE" id="PS50404">
    <property type="entry name" value="GST_NTER"/>
    <property type="match status" value="1"/>
</dbReference>
<evidence type="ECO:0000313" key="3">
    <source>
        <dbReference type="EMBL" id="OMJ10213.1"/>
    </source>
</evidence>
<dbReference type="GO" id="GO:0004364">
    <property type="term" value="F:glutathione transferase activity"/>
    <property type="evidence" value="ECO:0007669"/>
    <property type="project" value="TreeGrafter"/>
</dbReference>
<dbReference type="AlphaFoldDB" id="A0A1R1X6E3"/>
<evidence type="ECO:0000259" key="1">
    <source>
        <dbReference type="PROSITE" id="PS50404"/>
    </source>
</evidence>
<feature type="domain" description="GST N-terminal" evidence="1">
    <location>
        <begin position="5"/>
        <end position="84"/>
    </location>
</feature>
<evidence type="ECO:0000259" key="2">
    <source>
        <dbReference type="PROSITE" id="PS50405"/>
    </source>
</evidence>
<gene>
    <name evidence="3" type="ORF">AYI69_g10333</name>
</gene>
<dbReference type="Pfam" id="PF14497">
    <property type="entry name" value="GST_C_3"/>
    <property type="match status" value="1"/>
</dbReference>
<dbReference type="InterPro" id="IPR004045">
    <property type="entry name" value="Glutathione_S-Trfase_N"/>
</dbReference>
<accession>A0A1R1X6E3</accession>
<evidence type="ECO:0000313" key="4">
    <source>
        <dbReference type="Proteomes" id="UP000187429"/>
    </source>
</evidence>
<proteinExistence type="predicted"/>
<dbReference type="SUPFAM" id="SSF52833">
    <property type="entry name" value="Thioredoxin-like"/>
    <property type="match status" value="1"/>
</dbReference>
<dbReference type="InterPro" id="IPR036249">
    <property type="entry name" value="Thioredoxin-like_sf"/>
</dbReference>
<name>A0A1R1X6E3_9FUNG</name>
<dbReference type="InterPro" id="IPR050213">
    <property type="entry name" value="GST_superfamily"/>
</dbReference>
<dbReference type="GO" id="GO:0006749">
    <property type="term" value="P:glutathione metabolic process"/>
    <property type="evidence" value="ECO:0007669"/>
    <property type="project" value="TreeGrafter"/>
</dbReference>